<proteinExistence type="predicted"/>
<sequence>MNILITCYSLANFSGSECMVFDFSKELISLGHDVNVASYHYDFPIRSCFEPSGIEVDFGEDIQYVKKFDLVISFHSFFLKLLLANGLIADKFVYFSLSPFEEFETPITSKDTSDIFCRGYFNSDESRKHHLDNSGVEYSSSSVFPNSVTQDYFDFSVQENKGLRRVCVVSNHPPEELIELKGILSKEGIELFFIGRSSQGYSRYIEPSTLSKFDAVITIGRTVQYCMALGVPVFIYDRFGGPGYLSEDNYDEEYKVNFSGRSYQNRLCAAELSEKVINGYNSYNISTLRDRCADNFNLKKNLSRMIFDVEQSPKVCKSLLRSFSYDAPVYLKLLRINRKLESRSLNLTKQLNLIRSNSENNKQEGMRLAISYNFFNGEEYFYQNAFNMRPLADHISIVYQKVSNCGNPISKSALNVLHKIIRNGLVDEVVLYTPDDKLSPSENEYRKRKLGERIAREHDCTHFMSMDSDEFYERNKFRKAKEYILKNDISYSSCSSYFYIKKPTYRSKSRDSTNVAFICKLDGGTEFMRGGFFPISNVDPTRRICNKNGRYFHFPEEDIVMHHMNFIRNDGFKSKLSNSSNAHKSEFMKSIKISLDEWKFGDLFRFPNKGDFEIVEVENLFSLPMFDLD</sequence>
<accession>A0A7M1VNP7</accession>
<dbReference type="AlphaFoldDB" id="A0A7M1VNP7"/>
<reference evidence="1" key="1">
    <citation type="submission" date="2020-08" db="EMBL/GenBank/DDBJ databases">
        <title>Genetic structure, function and evolution of capsule biosynthesis loci in Vibrio parahaemolyticus.</title>
        <authorList>
            <person name="Li L."/>
            <person name="Bian S."/>
        </authorList>
    </citation>
    <scope>NUCLEOTIDE SEQUENCE</scope>
    <source>
        <strain evidence="1">VP240</strain>
    </source>
</reference>
<evidence type="ECO:0000313" key="1">
    <source>
        <dbReference type="EMBL" id="QOS16661.1"/>
    </source>
</evidence>
<dbReference type="RefSeq" id="WP_140274017.1">
    <property type="nucleotide sequence ID" value="NZ_JAKNNX010001213.1"/>
</dbReference>
<gene>
    <name evidence="1" type="ORF">VP240_00039</name>
</gene>
<dbReference type="Gene3D" id="3.40.50.2000">
    <property type="entry name" value="Glycogen Phosphorylase B"/>
    <property type="match status" value="1"/>
</dbReference>
<organism evidence="1">
    <name type="scientific">Vibrio parahaemolyticus</name>
    <dbReference type="NCBI Taxonomy" id="670"/>
    <lineage>
        <taxon>Bacteria</taxon>
        <taxon>Pseudomonadati</taxon>
        <taxon>Pseudomonadota</taxon>
        <taxon>Gammaproteobacteria</taxon>
        <taxon>Vibrionales</taxon>
        <taxon>Vibrionaceae</taxon>
        <taxon>Vibrio</taxon>
    </lineage>
</organism>
<dbReference type="SUPFAM" id="SSF53756">
    <property type="entry name" value="UDP-Glycosyltransferase/glycogen phosphorylase"/>
    <property type="match status" value="1"/>
</dbReference>
<name>A0A7M1VNP7_VIBPH</name>
<evidence type="ECO:0008006" key="2">
    <source>
        <dbReference type="Google" id="ProtNLM"/>
    </source>
</evidence>
<protein>
    <recommendedName>
        <fullName evidence="2">Glycosyltransferase</fullName>
    </recommendedName>
</protein>
<dbReference type="EMBL" id="MT898057">
    <property type="protein sequence ID" value="QOS16661.1"/>
    <property type="molecule type" value="Genomic_DNA"/>
</dbReference>